<feature type="compositionally biased region" description="Polar residues" evidence="8">
    <location>
        <begin position="1"/>
        <end position="13"/>
    </location>
</feature>
<dbReference type="PANTHER" id="PTHR31313:SF81">
    <property type="entry name" value="TY1 ENHANCER ACTIVATOR"/>
    <property type="match status" value="1"/>
</dbReference>
<dbReference type="GO" id="GO:0005634">
    <property type="term" value="C:nucleus"/>
    <property type="evidence" value="ECO:0007669"/>
    <property type="project" value="UniProtKB-SubCell"/>
</dbReference>
<gene>
    <name evidence="10" type="ORF">DM02DRAFT_544014</name>
</gene>
<evidence type="ECO:0000256" key="5">
    <source>
        <dbReference type="ARBA" id="ARBA00023125"/>
    </source>
</evidence>
<dbReference type="SUPFAM" id="SSF57701">
    <property type="entry name" value="Zn2/Cys6 DNA-binding domain"/>
    <property type="match status" value="1"/>
</dbReference>
<evidence type="ECO:0000256" key="7">
    <source>
        <dbReference type="ARBA" id="ARBA00023242"/>
    </source>
</evidence>
<accession>A0A2V1D2M7</accession>
<comment type="subcellular location">
    <subcellularLocation>
        <location evidence="1">Nucleus</location>
    </subcellularLocation>
</comment>
<feature type="region of interest" description="Disordered" evidence="8">
    <location>
        <begin position="1"/>
        <end position="46"/>
    </location>
</feature>
<sequence>MSSSTSGASQTPGSDRLAKVAIPRLDRQPLHELPPKAPAAKRPRVSMACRRCRTRKVRCNGGKPTCANCQESSEPCVYDETRRNRLKMSATH</sequence>
<protein>
    <recommendedName>
        <fullName evidence="9">Zn(2)-C6 fungal-type domain-containing protein</fullName>
    </recommendedName>
</protein>
<dbReference type="GO" id="GO:0003677">
    <property type="term" value="F:DNA binding"/>
    <property type="evidence" value="ECO:0007669"/>
    <property type="project" value="UniProtKB-KW"/>
</dbReference>
<evidence type="ECO:0000256" key="2">
    <source>
        <dbReference type="ARBA" id="ARBA00022723"/>
    </source>
</evidence>
<evidence type="ECO:0000256" key="8">
    <source>
        <dbReference type="SAM" id="MobiDB-lite"/>
    </source>
</evidence>
<keyword evidence="2" id="KW-0479">Metal-binding</keyword>
<dbReference type="InterPro" id="IPR036864">
    <property type="entry name" value="Zn2-C6_fun-type_DNA-bd_sf"/>
</dbReference>
<dbReference type="OrthoDB" id="10261408at2759"/>
<name>A0A2V1D2M7_9PLEO</name>
<keyword evidence="4" id="KW-0805">Transcription regulation</keyword>
<dbReference type="PANTHER" id="PTHR31313">
    <property type="entry name" value="TY1 ENHANCER ACTIVATOR"/>
    <property type="match status" value="1"/>
</dbReference>
<dbReference type="Gene3D" id="4.10.240.10">
    <property type="entry name" value="Zn(2)-C6 fungal-type DNA-binding domain"/>
    <property type="match status" value="1"/>
</dbReference>
<evidence type="ECO:0000256" key="6">
    <source>
        <dbReference type="ARBA" id="ARBA00023163"/>
    </source>
</evidence>
<evidence type="ECO:0000259" key="9">
    <source>
        <dbReference type="PROSITE" id="PS50048"/>
    </source>
</evidence>
<dbReference type="SMART" id="SM00066">
    <property type="entry name" value="GAL4"/>
    <property type="match status" value="1"/>
</dbReference>
<dbReference type="Proteomes" id="UP000244855">
    <property type="component" value="Unassembled WGS sequence"/>
</dbReference>
<proteinExistence type="predicted"/>
<evidence type="ECO:0000313" key="11">
    <source>
        <dbReference type="Proteomes" id="UP000244855"/>
    </source>
</evidence>
<dbReference type="CDD" id="cd00067">
    <property type="entry name" value="GAL4"/>
    <property type="match status" value="1"/>
</dbReference>
<keyword evidence="6" id="KW-0804">Transcription</keyword>
<dbReference type="PROSITE" id="PS00463">
    <property type="entry name" value="ZN2_CY6_FUNGAL_1"/>
    <property type="match status" value="1"/>
</dbReference>
<keyword evidence="11" id="KW-1185">Reference proteome</keyword>
<dbReference type="EMBL" id="KZ805699">
    <property type="protein sequence ID" value="PVH92276.1"/>
    <property type="molecule type" value="Genomic_DNA"/>
</dbReference>
<dbReference type="Pfam" id="PF00172">
    <property type="entry name" value="Zn_clus"/>
    <property type="match status" value="1"/>
</dbReference>
<evidence type="ECO:0000256" key="3">
    <source>
        <dbReference type="ARBA" id="ARBA00022833"/>
    </source>
</evidence>
<dbReference type="AlphaFoldDB" id="A0A2V1D2M7"/>
<organism evidence="10 11">
    <name type="scientific">Periconia macrospinosa</name>
    <dbReference type="NCBI Taxonomy" id="97972"/>
    <lineage>
        <taxon>Eukaryota</taxon>
        <taxon>Fungi</taxon>
        <taxon>Dikarya</taxon>
        <taxon>Ascomycota</taxon>
        <taxon>Pezizomycotina</taxon>
        <taxon>Dothideomycetes</taxon>
        <taxon>Pleosporomycetidae</taxon>
        <taxon>Pleosporales</taxon>
        <taxon>Massarineae</taxon>
        <taxon>Periconiaceae</taxon>
        <taxon>Periconia</taxon>
    </lineage>
</organism>
<feature type="domain" description="Zn(2)-C6 fungal-type" evidence="9">
    <location>
        <begin position="48"/>
        <end position="78"/>
    </location>
</feature>
<keyword evidence="5" id="KW-0238">DNA-binding</keyword>
<feature type="compositionally biased region" description="Basic and acidic residues" evidence="8">
    <location>
        <begin position="24"/>
        <end position="34"/>
    </location>
</feature>
<keyword evidence="3" id="KW-0862">Zinc</keyword>
<evidence type="ECO:0000256" key="1">
    <source>
        <dbReference type="ARBA" id="ARBA00004123"/>
    </source>
</evidence>
<dbReference type="GO" id="GO:0000981">
    <property type="term" value="F:DNA-binding transcription factor activity, RNA polymerase II-specific"/>
    <property type="evidence" value="ECO:0007669"/>
    <property type="project" value="InterPro"/>
</dbReference>
<evidence type="ECO:0000256" key="4">
    <source>
        <dbReference type="ARBA" id="ARBA00023015"/>
    </source>
</evidence>
<dbReference type="PROSITE" id="PS50048">
    <property type="entry name" value="ZN2_CY6_FUNGAL_2"/>
    <property type="match status" value="1"/>
</dbReference>
<keyword evidence="7" id="KW-0539">Nucleus</keyword>
<dbReference type="GO" id="GO:0008270">
    <property type="term" value="F:zinc ion binding"/>
    <property type="evidence" value="ECO:0007669"/>
    <property type="project" value="InterPro"/>
</dbReference>
<reference evidence="10 11" key="1">
    <citation type="journal article" date="2018" name="Sci. Rep.">
        <title>Comparative genomics provides insights into the lifestyle and reveals functional heterogeneity of dark septate endophytic fungi.</title>
        <authorList>
            <person name="Knapp D.G."/>
            <person name="Nemeth J.B."/>
            <person name="Barry K."/>
            <person name="Hainaut M."/>
            <person name="Henrissat B."/>
            <person name="Johnson J."/>
            <person name="Kuo A."/>
            <person name="Lim J.H.P."/>
            <person name="Lipzen A."/>
            <person name="Nolan M."/>
            <person name="Ohm R.A."/>
            <person name="Tamas L."/>
            <person name="Grigoriev I.V."/>
            <person name="Spatafora J.W."/>
            <person name="Nagy L.G."/>
            <person name="Kovacs G.M."/>
        </authorList>
    </citation>
    <scope>NUCLEOTIDE SEQUENCE [LARGE SCALE GENOMIC DNA]</scope>
    <source>
        <strain evidence="10 11">DSE2036</strain>
    </source>
</reference>
<evidence type="ECO:0000313" key="10">
    <source>
        <dbReference type="EMBL" id="PVH92276.1"/>
    </source>
</evidence>
<dbReference type="InterPro" id="IPR051615">
    <property type="entry name" value="Transcr_Regulatory_Elem"/>
</dbReference>
<dbReference type="InterPro" id="IPR001138">
    <property type="entry name" value="Zn2Cys6_DnaBD"/>
</dbReference>